<sequence length="293" mass="33850">MHFNHGLLSQHHKMCGMRLVTNLYNPKDFDLSKFIQQFEQFQVKEKSCCKAAKAKGESPCCLRARMIDSGKSQVLLPSKKVKNIRHRENYNITSFVYKARRPFLPHPLNDNFIDKFFLSEDNEEEAKEDYEHDDMEEEEKTEPEPKKAKTEEDAKAKLAAIQAMQEEGALKKKIRTETLEKLLRVKGYLWQGNSHDLIGYISTAGNVSHIESHGRWQCLETASYRGTPEHVEAIRKNWVAPYGDRRQELIFIGQDLKHEIIQQLLDDCLFPDEVMAQGPDAWKAIMGDVLLDG</sequence>
<feature type="compositionally biased region" description="Basic and acidic residues" evidence="1">
    <location>
        <begin position="142"/>
        <end position="151"/>
    </location>
</feature>
<organism evidence="3">
    <name type="scientific">Pseudo-nitzschia delicatissima</name>
    <dbReference type="NCBI Taxonomy" id="44447"/>
    <lineage>
        <taxon>Eukaryota</taxon>
        <taxon>Sar</taxon>
        <taxon>Stramenopiles</taxon>
        <taxon>Ochrophyta</taxon>
        <taxon>Bacillariophyta</taxon>
        <taxon>Bacillariophyceae</taxon>
        <taxon>Bacillariophycidae</taxon>
        <taxon>Bacillariales</taxon>
        <taxon>Bacillariaceae</taxon>
        <taxon>Pseudo-nitzschia</taxon>
    </lineage>
</organism>
<dbReference type="Pfam" id="PF07683">
    <property type="entry name" value="CobW_C"/>
    <property type="match status" value="1"/>
</dbReference>
<reference evidence="3" key="1">
    <citation type="submission" date="2021-01" db="EMBL/GenBank/DDBJ databases">
        <authorList>
            <person name="Corre E."/>
            <person name="Pelletier E."/>
            <person name="Niang G."/>
            <person name="Scheremetjew M."/>
            <person name="Finn R."/>
            <person name="Kale V."/>
            <person name="Holt S."/>
            <person name="Cochrane G."/>
            <person name="Meng A."/>
            <person name="Brown T."/>
            <person name="Cohen L."/>
        </authorList>
    </citation>
    <scope>NUCLEOTIDE SEQUENCE</scope>
    <source>
        <strain evidence="3">B596</strain>
    </source>
</reference>
<evidence type="ECO:0000313" key="3">
    <source>
        <dbReference type="EMBL" id="CAD8730207.1"/>
    </source>
</evidence>
<proteinExistence type="predicted"/>
<name>A0A7S0TA23_9STRA</name>
<dbReference type="EMBL" id="HBFG01002243">
    <property type="protein sequence ID" value="CAD8730207.1"/>
    <property type="molecule type" value="Transcribed_RNA"/>
</dbReference>
<feature type="compositionally biased region" description="Acidic residues" evidence="1">
    <location>
        <begin position="124"/>
        <end position="141"/>
    </location>
</feature>
<accession>A0A7S0TA23</accession>
<protein>
    <recommendedName>
        <fullName evidence="2">CobW C-terminal domain-containing protein</fullName>
    </recommendedName>
</protein>
<dbReference type="PANTHER" id="PTHR43603">
    <property type="entry name" value="COBW DOMAIN-CONTAINING PROTEIN DDB_G0274527"/>
    <property type="match status" value="1"/>
</dbReference>
<evidence type="ECO:0000259" key="2">
    <source>
        <dbReference type="SMART" id="SM00833"/>
    </source>
</evidence>
<feature type="region of interest" description="Disordered" evidence="1">
    <location>
        <begin position="124"/>
        <end position="151"/>
    </location>
</feature>
<dbReference type="AlphaFoldDB" id="A0A7S0TA23"/>
<gene>
    <name evidence="3" type="ORF">PDEL0327_LOCUS1700</name>
</gene>
<dbReference type="SMART" id="SM00833">
    <property type="entry name" value="CobW_C"/>
    <property type="match status" value="1"/>
</dbReference>
<dbReference type="InterPro" id="IPR051927">
    <property type="entry name" value="Zn_Chap_cDPG_Synth"/>
</dbReference>
<feature type="domain" description="CobW C-terminal" evidence="2">
    <location>
        <begin position="92"/>
        <end position="269"/>
    </location>
</feature>
<evidence type="ECO:0000256" key="1">
    <source>
        <dbReference type="SAM" id="MobiDB-lite"/>
    </source>
</evidence>
<dbReference type="SUPFAM" id="SSF90002">
    <property type="entry name" value="Hypothetical protein YjiA, C-terminal domain"/>
    <property type="match status" value="1"/>
</dbReference>
<dbReference type="PANTHER" id="PTHR43603:SF1">
    <property type="entry name" value="ZINC-REGULATED GTPASE METALLOPROTEIN ACTIVATOR 1"/>
    <property type="match status" value="1"/>
</dbReference>
<dbReference type="InterPro" id="IPR011629">
    <property type="entry name" value="CobW-like_C"/>
</dbReference>